<dbReference type="EMBL" id="VCEJ01000002">
    <property type="protein sequence ID" value="TLV03724.1"/>
    <property type="molecule type" value="Genomic_DNA"/>
</dbReference>
<dbReference type="SMART" id="SM00953">
    <property type="entry name" value="RES"/>
    <property type="match status" value="1"/>
</dbReference>
<accession>A0A5R9L578</accession>
<evidence type="ECO:0000313" key="3">
    <source>
        <dbReference type="Proteomes" id="UP000306402"/>
    </source>
</evidence>
<comment type="caution">
    <text evidence="2">The sequence shown here is derived from an EMBL/GenBank/DDBJ whole genome shotgun (WGS) entry which is preliminary data.</text>
</comment>
<feature type="domain" description="RES" evidence="1">
    <location>
        <begin position="15"/>
        <end position="140"/>
    </location>
</feature>
<protein>
    <submittedName>
        <fullName evidence="2">RES domain-containing protein</fullName>
    </submittedName>
</protein>
<dbReference type="RefSeq" id="WP_138364933.1">
    <property type="nucleotide sequence ID" value="NZ_VCEJ01000002.1"/>
</dbReference>
<dbReference type="Proteomes" id="UP000306402">
    <property type="component" value="Unassembled WGS sequence"/>
</dbReference>
<proteinExistence type="predicted"/>
<dbReference type="Pfam" id="PF08808">
    <property type="entry name" value="RES"/>
    <property type="match status" value="1"/>
</dbReference>
<keyword evidence="3" id="KW-1185">Reference proteome</keyword>
<dbReference type="OrthoDB" id="9789501at2"/>
<sequence length="152" mass="17106">MIVYRIVKKKSRSNDLSGQGAANEGGRWNSQGVHAVYTSESRALALLEILVHVDLEDLPDNMIVIVIEINESAPVLEINITDLPHNWREPDNLELRQMGDKIISERNFVAFKVKSAVVPSEHNVIINPNFPDFASLVRILRVEDLPTDKRLG</sequence>
<dbReference type="AlphaFoldDB" id="A0A5R9L578"/>
<evidence type="ECO:0000313" key="2">
    <source>
        <dbReference type="EMBL" id="TLV03724.1"/>
    </source>
</evidence>
<reference evidence="2 3" key="1">
    <citation type="submission" date="2019-05" db="EMBL/GenBank/DDBJ databases">
        <authorList>
            <person name="Qu J.-H."/>
        </authorList>
    </citation>
    <scope>NUCLEOTIDE SEQUENCE [LARGE SCALE GENOMIC DNA]</scope>
    <source>
        <strain evidence="2 3">T17</strain>
    </source>
</reference>
<gene>
    <name evidence="2" type="ORF">FEN17_09030</name>
</gene>
<name>A0A5R9L578_9BACT</name>
<evidence type="ECO:0000259" key="1">
    <source>
        <dbReference type="SMART" id="SM00953"/>
    </source>
</evidence>
<dbReference type="InterPro" id="IPR014914">
    <property type="entry name" value="RES_dom"/>
</dbReference>
<organism evidence="2 3">
    <name type="scientific">Dyadobacter luticola</name>
    <dbReference type="NCBI Taxonomy" id="1979387"/>
    <lineage>
        <taxon>Bacteria</taxon>
        <taxon>Pseudomonadati</taxon>
        <taxon>Bacteroidota</taxon>
        <taxon>Cytophagia</taxon>
        <taxon>Cytophagales</taxon>
        <taxon>Spirosomataceae</taxon>
        <taxon>Dyadobacter</taxon>
    </lineage>
</organism>